<dbReference type="InterPro" id="IPR000524">
    <property type="entry name" value="Tscrpt_reg_HTH_GntR"/>
</dbReference>
<keyword evidence="1" id="KW-0805">Transcription regulation</keyword>
<dbReference type="PROSITE" id="PS50949">
    <property type="entry name" value="HTH_GNTR"/>
    <property type="match status" value="1"/>
</dbReference>
<dbReference type="Gene3D" id="1.20.120.530">
    <property type="entry name" value="GntR ligand-binding domain-like"/>
    <property type="match status" value="1"/>
</dbReference>
<evidence type="ECO:0000256" key="2">
    <source>
        <dbReference type="ARBA" id="ARBA00023125"/>
    </source>
</evidence>
<dbReference type="InterPro" id="IPR011711">
    <property type="entry name" value="GntR_C"/>
</dbReference>
<name>A0A5E4VHX4_9BURK</name>
<evidence type="ECO:0000313" key="6">
    <source>
        <dbReference type="Proteomes" id="UP000382577"/>
    </source>
</evidence>
<dbReference type="InterPro" id="IPR036388">
    <property type="entry name" value="WH-like_DNA-bd_sf"/>
</dbReference>
<dbReference type="AlphaFoldDB" id="A0A5E4VHX4"/>
<dbReference type="CDD" id="cd07377">
    <property type="entry name" value="WHTH_GntR"/>
    <property type="match status" value="1"/>
</dbReference>
<sequence length="219" mass="24350">MNDTREETTLSQRVVRGLTEDIISGRVPSGDKLEIQVIADRFGISATPVRDALRELAIAGLVEIVPRRGATVLSVDVARLRDMFETAAEIEGLCARFAAERMTRSERLRLEMVAKQAHEAADAGDAALYAQINDKFHELLFDGARNVSLAELARSFRVRLSPFRAKLFYQKKRVVSSDNEHERIVEAIVAGKPEDAQNAAREHLSNASLNVIEYFEANA</sequence>
<dbReference type="Pfam" id="PF07729">
    <property type="entry name" value="FCD"/>
    <property type="match status" value="1"/>
</dbReference>
<dbReference type="PANTHER" id="PTHR43537">
    <property type="entry name" value="TRANSCRIPTIONAL REGULATOR, GNTR FAMILY"/>
    <property type="match status" value="1"/>
</dbReference>
<dbReference type="SUPFAM" id="SSF46785">
    <property type="entry name" value="Winged helix' DNA-binding domain"/>
    <property type="match status" value="1"/>
</dbReference>
<dbReference type="PANTHER" id="PTHR43537:SF49">
    <property type="entry name" value="TRANSCRIPTIONAL REGULATORY PROTEIN"/>
    <property type="match status" value="1"/>
</dbReference>
<reference evidence="5 6" key="1">
    <citation type="submission" date="2019-08" db="EMBL/GenBank/DDBJ databases">
        <authorList>
            <person name="Peeters C."/>
        </authorList>
    </citation>
    <scope>NUCLEOTIDE SEQUENCE [LARGE SCALE GENOMIC DNA]</scope>
    <source>
        <strain evidence="5 6">LMG 31113</strain>
    </source>
</reference>
<accession>A0A5E4VHX4</accession>
<evidence type="ECO:0000313" key="5">
    <source>
        <dbReference type="EMBL" id="VVE11918.1"/>
    </source>
</evidence>
<dbReference type="SMART" id="SM00345">
    <property type="entry name" value="HTH_GNTR"/>
    <property type="match status" value="1"/>
</dbReference>
<organism evidence="5 6">
    <name type="scientific">Pandoraea fibrosis</name>
    <dbReference type="NCBI Taxonomy" id="1891094"/>
    <lineage>
        <taxon>Bacteria</taxon>
        <taxon>Pseudomonadati</taxon>
        <taxon>Pseudomonadota</taxon>
        <taxon>Betaproteobacteria</taxon>
        <taxon>Burkholderiales</taxon>
        <taxon>Burkholderiaceae</taxon>
        <taxon>Pandoraea</taxon>
    </lineage>
</organism>
<dbReference type="SMART" id="SM00895">
    <property type="entry name" value="FCD"/>
    <property type="match status" value="1"/>
</dbReference>
<dbReference type="Proteomes" id="UP000382577">
    <property type="component" value="Unassembled WGS sequence"/>
</dbReference>
<feature type="domain" description="HTH gntR-type" evidence="4">
    <location>
        <begin position="8"/>
        <end position="75"/>
    </location>
</feature>
<dbReference type="InterPro" id="IPR036390">
    <property type="entry name" value="WH_DNA-bd_sf"/>
</dbReference>
<gene>
    <name evidence="5" type="ORF">PFI31113_02654</name>
</gene>
<dbReference type="Gene3D" id="1.10.10.10">
    <property type="entry name" value="Winged helix-like DNA-binding domain superfamily/Winged helix DNA-binding domain"/>
    <property type="match status" value="1"/>
</dbReference>
<evidence type="ECO:0000256" key="3">
    <source>
        <dbReference type="ARBA" id="ARBA00023163"/>
    </source>
</evidence>
<evidence type="ECO:0000256" key="1">
    <source>
        <dbReference type="ARBA" id="ARBA00023015"/>
    </source>
</evidence>
<dbReference type="EMBL" id="CABPRW010000005">
    <property type="protein sequence ID" value="VVE11918.1"/>
    <property type="molecule type" value="Genomic_DNA"/>
</dbReference>
<protein>
    <submittedName>
        <fullName evidence="5">GntR family transcriptional regulator</fullName>
    </submittedName>
</protein>
<dbReference type="SUPFAM" id="SSF48008">
    <property type="entry name" value="GntR ligand-binding domain-like"/>
    <property type="match status" value="1"/>
</dbReference>
<dbReference type="InterPro" id="IPR008920">
    <property type="entry name" value="TF_FadR/GntR_C"/>
</dbReference>
<dbReference type="Pfam" id="PF00392">
    <property type="entry name" value="GntR"/>
    <property type="match status" value="1"/>
</dbReference>
<keyword evidence="2" id="KW-0238">DNA-binding</keyword>
<dbReference type="OrthoDB" id="5343379at2"/>
<evidence type="ECO:0000259" key="4">
    <source>
        <dbReference type="PROSITE" id="PS50949"/>
    </source>
</evidence>
<dbReference type="GO" id="GO:0003677">
    <property type="term" value="F:DNA binding"/>
    <property type="evidence" value="ECO:0007669"/>
    <property type="project" value="UniProtKB-KW"/>
</dbReference>
<keyword evidence="3" id="KW-0804">Transcription</keyword>
<proteinExistence type="predicted"/>
<dbReference type="RefSeq" id="WP_150599838.1">
    <property type="nucleotide sequence ID" value="NZ_CABPRW010000005.1"/>
</dbReference>
<dbReference type="GO" id="GO:0003700">
    <property type="term" value="F:DNA-binding transcription factor activity"/>
    <property type="evidence" value="ECO:0007669"/>
    <property type="project" value="InterPro"/>
</dbReference>